<feature type="transmembrane region" description="Helical" evidence="11">
    <location>
        <begin position="12"/>
        <end position="40"/>
    </location>
</feature>
<evidence type="ECO:0000256" key="3">
    <source>
        <dbReference type="ARBA" id="ARBA00012438"/>
    </source>
</evidence>
<dbReference type="GO" id="GO:0005524">
    <property type="term" value="F:ATP binding"/>
    <property type="evidence" value="ECO:0007669"/>
    <property type="project" value="UniProtKB-KW"/>
</dbReference>
<dbReference type="SUPFAM" id="SSF47384">
    <property type="entry name" value="Homodimeric domain of signal transducing histidine kinase"/>
    <property type="match status" value="1"/>
</dbReference>
<dbReference type="Gene3D" id="3.30.565.10">
    <property type="entry name" value="Histidine kinase-like ATPase, C-terminal domain"/>
    <property type="match status" value="1"/>
</dbReference>
<reference evidence="14 15" key="1">
    <citation type="submission" date="2024-01" db="EMBL/GenBank/DDBJ databases">
        <title>the genome sequence of strain Microbacterium schleiferi NBRC 15075.</title>
        <authorList>
            <person name="Ding Y."/>
            <person name="Zhang G."/>
        </authorList>
    </citation>
    <scope>NUCLEOTIDE SEQUENCE [LARGE SCALE GENOMIC DNA]</scope>
    <source>
        <strain evidence="14 15">NBRC 15075</strain>
    </source>
</reference>
<evidence type="ECO:0000256" key="2">
    <source>
        <dbReference type="ARBA" id="ARBA00004236"/>
    </source>
</evidence>
<evidence type="ECO:0000256" key="10">
    <source>
        <dbReference type="ARBA" id="ARBA00023136"/>
    </source>
</evidence>
<keyword evidence="10 11" id="KW-0472">Membrane</keyword>
<keyword evidence="5" id="KW-0808">Transferase</keyword>
<dbReference type="Pfam" id="PF00672">
    <property type="entry name" value="HAMP"/>
    <property type="match status" value="1"/>
</dbReference>
<evidence type="ECO:0000259" key="12">
    <source>
        <dbReference type="PROSITE" id="PS50109"/>
    </source>
</evidence>
<evidence type="ECO:0000313" key="14">
    <source>
        <dbReference type="EMBL" id="MEF2255510.1"/>
    </source>
</evidence>
<evidence type="ECO:0000256" key="6">
    <source>
        <dbReference type="ARBA" id="ARBA00022692"/>
    </source>
</evidence>
<keyword evidence="14" id="KW-0547">Nucleotide-binding</keyword>
<evidence type="ECO:0000256" key="11">
    <source>
        <dbReference type="SAM" id="Phobius"/>
    </source>
</evidence>
<name>A0ABU7V761_9MICO</name>
<comment type="catalytic activity">
    <reaction evidence="1">
        <text>ATP + protein L-histidine = ADP + protein N-phospho-L-histidine.</text>
        <dbReference type="EC" id="2.7.13.3"/>
    </reaction>
</comment>
<organism evidence="14 15">
    <name type="scientific">Microbacterium schleiferi</name>
    <dbReference type="NCBI Taxonomy" id="69362"/>
    <lineage>
        <taxon>Bacteria</taxon>
        <taxon>Bacillati</taxon>
        <taxon>Actinomycetota</taxon>
        <taxon>Actinomycetes</taxon>
        <taxon>Micrococcales</taxon>
        <taxon>Microbacteriaceae</taxon>
        <taxon>Microbacterium</taxon>
    </lineage>
</organism>
<keyword evidence="7" id="KW-0418">Kinase</keyword>
<dbReference type="EC" id="2.7.13.3" evidence="3"/>
<dbReference type="SMART" id="SM00388">
    <property type="entry name" value="HisKA"/>
    <property type="match status" value="1"/>
</dbReference>
<sequence>MPVADVRSIRARLTVTLAVVMVAVVLGGAVIASFAIFPLLSQRDLTQLENTAQRMTAGLDATGGAVISSETVQRIAADSLGIVLLGDEGVLTAAGIPEADVPAIVARAAHGPTDIDGRYLAETIDTASLSLSFSENESEVPVTSAVLVVRTTDRESNGVLLISALSVTAVVTTIILIIAAALVVGRGLRPLTAMAEHAERIAEGDRTLRLPVESSGDPAIARMASTVNLAFDVQEDAENRMRSFVADASHELRTPLTTASGWVELYLRGGLTDPEALAEAMARVERQLGRMRLLTDELSLLARTDSGRPLENTPVDLAAVAAEVVSDARVLHPERRLVVNTEGPAWVLGDEPRLTQVARNLVGNALQHTPSNADVTVSARMNADRVILGVHDTGPGIPADQLPHVFERFWRGDSSRHSAGSGLGLAIAHALVSAHGGILRVTSAPGQGTTFEASLPALDVQPTEPSP</sequence>
<dbReference type="PANTHER" id="PTHR45436:SF5">
    <property type="entry name" value="SENSOR HISTIDINE KINASE TRCS"/>
    <property type="match status" value="1"/>
</dbReference>
<dbReference type="Pfam" id="PF02518">
    <property type="entry name" value="HATPase_c"/>
    <property type="match status" value="1"/>
</dbReference>
<dbReference type="InterPro" id="IPR050428">
    <property type="entry name" value="TCS_sensor_his_kinase"/>
</dbReference>
<dbReference type="CDD" id="cd00082">
    <property type="entry name" value="HisKA"/>
    <property type="match status" value="1"/>
</dbReference>
<dbReference type="EMBL" id="JAZHOV010000005">
    <property type="protein sequence ID" value="MEF2255510.1"/>
    <property type="molecule type" value="Genomic_DNA"/>
</dbReference>
<keyword evidence="4" id="KW-0597">Phosphoprotein</keyword>
<comment type="subcellular location">
    <subcellularLocation>
        <location evidence="2">Cell membrane</location>
    </subcellularLocation>
</comment>
<keyword evidence="9" id="KW-0902">Two-component regulatory system</keyword>
<protein>
    <recommendedName>
        <fullName evidence="3">histidine kinase</fullName>
        <ecNumber evidence="3">2.7.13.3</ecNumber>
    </recommendedName>
</protein>
<dbReference type="Pfam" id="PF00512">
    <property type="entry name" value="HisKA"/>
    <property type="match status" value="1"/>
</dbReference>
<dbReference type="RefSeq" id="WP_331791765.1">
    <property type="nucleotide sequence ID" value="NZ_BAAAUO010000011.1"/>
</dbReference>
<evidence type="ECO:0000259" key="13">
    <source>
        <dbReference type="PROSITE" id="PS50885"/>
    </source>
</evidence>
<keyword evidence="14" id="KW-0067">ATP-binding</keyword>
<feature type="transmembrane region" description="Helical" evidence="11">
    <location>
        <begin position="159"/>
        <end position="184"/>
    </location>
</feature>
<dbReference type="InterPro" id="IPR036097">
    <property type="entry name" value="HisK_dim/P_sf"/>
</dbReference>
<dbReference type="Proteomes" id="UP001351900">
    <property type="component" value="Unassembled WGS sequence"/>
</dbReference>
<evidence type="ECO:0000256" key="7">
    <source>
        <dbReference type="ARBA" id="ARBA00022777"/>
    </source>
</evidence>
<dbReference type="SMART" id="SM00387">
    <property type="entry name" value="HATPase_c"/>
    <property type="match status" value="1"/>
</dbReference>
<dbReference type="InterPro" id="IPR003660">
    <property type="entry name" value="HAMP_dom"/>
</dbReference>
<keyword evidence="15" id="KW-1185">Reference proteome</keyword>
<proteinExistence type="predicted"/>
<evidence type="ECO:0000256" key="1">
    <source>
        <dbReference type="ARBA" id="ARBA00000085"/>
    </source>
</evidence>
<dbReference type="PROSITE" id="PS50885">
    <property type="entry name" value="HAMP"/>
    <property type="match status" value="1"/>
</dbReference>
<dbReference type="InterPro" id="IPR005467">
    <property type="entry name" value="His_kinase_dom"/>
</dbReference>
<dbReference type="PRINTS" id="PR00344">
    <property type="entry name" value="BCTRLSENSOR"/>
</dbReference>
<dbReference type="PROSITE" id="PS50109">
    <property type="entry name" value="HIS_KIN"/>
    <property type="match status" value="1"/>
</dbReference>
<dbReference type="InterPro" id="IPR004358">
    <property type="entry name" value="Sig_transdc_His_kin-like_C"/>
</dbReference>
<evidence type="ECO:0000256" key="8">
    <source>
        <dbReference type="ARBA" id="ARBA00022989"/>
    </source>
</evidence>
<dbReference type="InterPro" id="IPR036890">
    <property type="entry name" value="HATPase_C_sf"/>
</dbReference>
<dbReference type="InterPro" id="IPR003594">
    <property type="entry name" value="HATPase_dom"/>
</dbReference>
<dbReference type="SMART" id="SM00304">
    <property type="entry name" value="HAMP"/>
    <property type="match status" value="1"/>
</dbReference>
<accession>A0ABU7V761</accession>
<evidence type="ECO:0000256" key="4">
    <source>
        <dbReference type="ARBA" id="ARBA00022553"/>
    </source>
</evidence>
<dbReference type="CDD" id="cd06225">
    <property type="entry name" value="HAMP"/>
    <property type="match status" value="1"/>
</dbReference>
<dbReference type="Gene3D" id="1.10.287.130">
    <property type="match status" value="1"/>
</dbReference>
<gene>
    <name evidence="14" type="ORF">V2V91_10260</name>
</gene>
<dbReference type="SUPFAM" id="SSF55874">
    <property type="entry name" value="ATPase domain of HSP90 chaperone/DNA topoisomerase II/histidine kinase"/>
    <property type="match status" value="1"/>
</dbReference>
<comment type="caution">
    <text evidence="14">The sequence shown here is derived from an EMBL/GenBank/DDBJ whole genome shotgun (WGS) entry which is preliminary data.</text>
</comment>
<feature type="domain" description="Histidine kinase" evidence="12">
    <location>
        <begin position="247"/>
        <end position="459"/>
    </location>
</feature>
<dbReference type="InterPro" id="IPR003661">
    <property type="entry name" value="HisK_dim/P_dom"/>
</dbReference>
<dbReference type="Gene3D" id="6.10.340.10">
    <property type="match status" value="1"/>
</dbReference>
<dbReference type="PANTHER" id="PTHR45436">
    <property type="entry name" value="SENSOR HISTIDINE KINASE YKOH"/>
    <property type="match status" value="1"/>
</dbReference>
<evidence type="ECO:0000256" key="9">
    <source>
        <dbReference type="ARBA" id="ARBA00023012"/>
    </source>
</evidence>
<keyword evidence="6 11" id="KW-0812">Transmembrane</keyword>
<evidence type="ECO:0000256" key="5">
    <source>
        <dbReference type="ARBA" id="ARBA00022679"/>
    </source>
</evidence>
<dbReference type="CDD" id="cd00075">
    <property type="entry name" value="HATPase"/>
    <property type="match status" value="1"/>
</dbReference>
<feature type="domain" description="HAMP" evidence="13">
    <location>
        <begin position="185"/>
        <end position="239"/>
    </location>
</feature>
<evidence type="ECO:0000313" key="15">
    <source>
        <dbReference type="Proteomes" id="UP001351900"/>
    </source>
</evidence>
<keyword evidence="8 11" id="KW-1133">Transmembrane helix</keyword>